<keyword evidence="1" id="KW-0812">Transmembrane</keyword>
<dbReference type="Proteomes" id="UP000316778">
    <property type="component" value="Unassembled WGS sequence"/>
</dbReference>
<keyword evidence="3" id="KW-1185">Reference proteome</keyword>
<feature type="transmembrane region" description="Helical" evidence="1">
    <location>
        <begin position="195"/>
        <end position="215"/>
    </location>
</feature>
<comment type="caution">
    <text evidence="2">The sequence shown here is derived from an EMBL/GenBank/DDBJ whole genome shotgun (WGS) entry which is preliminary data.</text>
</comment>
<dbReference type="PANTHER" id="PTHR34219:SF3">
    <property type="entry name" value="BLL7967 PROTEIN"/>
    <property type="match status" value="1"/>
</dbReference>
<name>A0A562T443_CHIJA</name>
<dbReference type="PANTHER" id="PTHR34219">
    <property type="entry name" value="IRON-REGULATED INNER MEMBRANE PROTEIN-RELATED"/>
    <property type="match status" value="1"/>
</dbReference>
<dbReference type="EMBL" id="VLLG01000003">
    <property type="protein sequence ID" value="TWI88311.1"/>
    <property type="molecule type" value="Genomic_DNA"/>
</dbReference>
<keyword evidence="1" id="KW-0472">Membrane</keyword>
<dbReference type="Pfam" id="PF03929">
    <property type="entry name" value="PepSY_TM"/>
    <property type="match status" value="1"/>
</dbReference>
<reference evidence="2 3" key="1">
    <citation type="journal article" date="2013" name="Stand. Genomic Sci.">
        <title>Genomic Encyclopedia of Type Strains, Phase I: The one thousand microbial genomes (KMG-I) project.</title>
        <authorList>
            <person name="Kyrpides N.C."/>
            <person name="Woyke T."/>
            <person name="Eisen J.A."/>
            <person name="Garrity G."/>
            <person name="Lilburn T.G."/>
            <person name="Beck B.J."/>
            <person name="Whitman W.B."/>
            <person name="Hugenholtz P."/>
            <person name="Klenk H.P."/>
        </authorList>
    </citation>
    <scope>NUCLEOTIDE SEQUENCE [LARGE SCALE GENOMIC DNA]</scope>
    <source>
        <strain evidence="2 3">DSM 13484</strain>
    </source>
</reference>
<keyword evidence="1" id="KW-1133">Transmembrane helix</keyword>
<evidence type="ECO:0000256" key="1">
    <source>
        <dbReference type="SAM" id="Phobius"/>
    </source>
</evidence>
<accession>A0A562T443</accession>
<feature type="transmembrane region" description="Helical" evidence="1">
    <location>
        <begin position="145"/>
        <end position="165"/>
    </location>
</feature>
<feature type="transmembrane region" description="Helical" evidence="1">
    <location>
        <begin position="16"/>
        <end position="38"/>
    </location>
</feature>
<evidence type="ECO:0000313" key="2">
    <source>
        <dbReference type="EMBL" id="TWI88311.1"/>
    </source>
</evidence>
<dbReference type="AlphaFoldDB" id="A0A562T443"/>
<dbReference type="OrthoDB" id="111691at2"/>
<dbReference type="RefSeq" id="WP_145713457.1">
    <property type="nucleotide sequence ID" value="NZ_BAAAFY010000001.1"/>
</dbReference>
<proteinExistence type="predicted"/>
<gene>
    <name evidence="2" type="ORF">LX66_2396</name>
</gene>
<protein>
    <submittedName>
        <fullName evidence="2">Putative iron-regulated membrane protein</fullName>
    </submittedName>
</protein>
<evidence type="ECO:0000313" key="3">
    <source>
        <dbReference type="Proteomes" id="UP000316778"/>
    </source>
</evidence>
<organism evidence="2 3">
    <name type="scientific">Chitinophaga japonensis</name>
    <name type="common">Flexibacter japonensis</name>
    <dbReference type="NCBI Taxonomy" id="104662"/>
    <lineage>
        <taxon>Bacteria</taxon>
        <taxon>Pseudomonadati</taxon>
        <taxon>Bacteroidota</taxon>
        <taxon>Chitinophagia</taxon>
        <taxon>Chitinophagales</taxon>
        <taxon>Chitinophagaceae</taxon>
        <taxon>Chitinophaga</taxon>
    </lineage>
</organism>
<sequence>MRKHRNLKYWIGRVHLWLGLGSGLLVLFLGITGCILAFQREIENATQQYRYIDNENKPLLKPSDLKVIAEKALPGKKAHSATYYKNGRAAEVAFFSLEPAYYYTVYINPYSGQVQKVKDMDADFFRVILMGHFYLWLPPTIGQPIVATGTLVFLVMLITGLVLWWPRNKAARKQRFSIKWNARWKRVNYDLHNVLGFYITWVIIFIMLTGLVWGFQWFAKSMYWITSGGKDLVAYYEPFSDKAGKALPATAPVEDRVWQKMQAEYPNTQMIEVHYPENDTASVAGVSNPDIDTYWKMDIRYFDQYTLKEIPVNHAYGRFAEASTADRIARLNYDIHVGAILGLPGKIMAFCASLVAASLPVTGFYIWWGRRHKKKKGQVVEKKEAVLV</sequence>
<dbReference type="PROSITE" id="PS51257">
    <property type="entry name" value="PROKAR_LIPOPROTEIN"/>
    <property type="match status" value="1"/>
</dbReference>
<dbReference type="InterPro" id="IPR005625">
    <property type="entry name" value="PepSY-ass_TM"/>
</dbReference>
<feature type="transmembrane region" description="Helical" evidence="1">
    <location>
        <begin position="347"/>
        <end position="368"/>
    </location>
</feature>